<proteinExistence type="predicted"/>
<reference evidence="1 2" key="2">
    <citation type="journal article" date="2022" name="Mol. Ecol. Resour.">
        <title>The genomes of chicory, endive, great burdock and yacon provide insights into Asteraceae paleo-polyploidization history and plant inulin production.</title>
        <authorList>
            <person name="Fan W."/>
            <person name="Wang S."/>
            <person name="Wang H."/>
            <person name="Wang A."/>
            <person name="Jiang F."/>
            <person name="Liu H."/>
            <person name="Zhao H."/>
            <person name="Xu D."/>
            <person name="Zhang Y."/>
        </authorList>
    </citation>
    <scope>NUCLEOTIDE SEQUENCE [LARGE SCALE GENOMIC DNA]</scope>
    <source>
        <strain evidence="2">cv. Niubang</strain>
    </source>
</reference>
<accession>A0ACB8Z4F2</accession>
<dbReference type="Proteomes" id="UP001055879">
    <property type="component" value="Linkage Group LG11"/>
</dbReference>
<keyword evidence="2" id="KW-1185">Reference proteome</keyword>
<evidence type="ECO:0000313" key="2">
    <source>
        <dbReference type="Proteomes" id="UP001055879"/>
    </source>
</evidence>
<reference evidence="2" key="1">
    <citation type="journal article" date="2022" name="Mol. Ecol. Resour.">
        <title>The genomes of chicory, endive, great burdock and yacon provide insights into Asteraceae palaeo-polyploidization history and plant inulin production.</title>
        <authorList>
            <person name="Fan W."/>
            <person name="Wang S."/>
            <person name="Wang H."/>
            <person name="Wang A."/>
            <person name="Jiang F."/>
            <person name="Liu H."/>
            <person name="Zhao H."/>
            <person name="Xu D."/>
            <person name="Zhang Y."/>
        </authorList>
    </citation>
    <scope>NUCLEOTIDE SEQUENCE [LARGE SCALE GENOMIC DNA]</scope>
    <source>
        <strain evidence="2">cv. Niubang</strain>
    </source>
</reference>
<dbReference type="EMBL" id="CM042057">
    <property type="protein sequence ID" value="KAI3692238.1"/>
    <property type="molecule type" value="Genomic_DNA"/>
</dbReference>
<organism evidence="1 2">
    <name type="scientific">Arctium lappa</name>
    <name type="common">Greater burdock</name>
    <name type="synonym">Lappa major</name>
    <dbReference type="NCBI Taxonomy" id="4217"/>
    <lineage>
        <taxon>Eukaryota</taxon>
        <taxon>Viridiplantae</taxon>
        <taxon>Streptophyta</taxon>
        <taxon>Embryophyta</taxon>
        <taxon>Tracheophyta</taxon>
        <taxon>Spermatophyta</taxon>
        <taxon>Magnoliopsida</taxon>
        <taxon>eudicotyledons</taxon>
        <taxon>Gunneridae</taxon>
        <taxon>Pentapetalae</taxon>
        <taxon>asterids</taxon>
        <taxon>campanulids</taxon>
        <taxon>Asterales</taxon>
        <taxon>Asteraceae</taxon>
        <taxon>Carduoideae</taxon>
        <taxon>Cardueae</taxon>
        <taxon>Arctiinae</taxon>
        <taxon>Arctium</taxon>
    </lineage>
</organism>
<comment type="caution">
    <text evidence="1">The sequence shown here is derived from an EMBL/GenBank/DDBJ whole genome shotgun (WGS) entry which is preliminary data.</text>
</comment>
<gene>
    <name evidence="1" type="ORF">L6452_32051</name>
</gene>
<protein>
    <submittedName>
        <fullName evidence="1">Uncharacterized protein</fullName>
    </submittedName>
</protein>
<evidence type="ECO:0000313" key="1">
    <source>
        <dbReference type="EMBL" id="KAI3692238.1"/>
    </source>
</evidence>
<name>A0ACB8Z4F2_ARCLA</name>
<sequence>MSLDILTSIQLEEIKLATNNFADNKFIGQGGFGKVYKGEVSHSKGRSMVAFTKEKYLTLRFLGNGHFVAELVNIGFQQTKLRIHYFTQHCTREERPTMARVVEELEIALAKQEIYEGVKQPKDYEAVIETAVPPLIYRSKEELETLLSEGILVDRGKTLFSLAKNGKICPMLAPRAFLVESDWTWETQHNSRSRFEEVAVVDPYVRSFSIACKIRSQILSPQTTYACYLIYMITDNFLEFEAPLEVTDQDFCINDCHLAEFWFIYLISHPTPVVMPKLDQNTLNQSNRSKRKDLQTPFIIPKLDQNSENRSNRPEMQGRQRHQGYPLMEVQVWEFRTGDTTEMISMNFSLKSYAPTHFEGLVVQGIEFKPISWSSSPTLSLPSPFYFCIEIVWNT</sequence>